<evidence type="ECO:0008006" key="4">
    <source>
        <dbReference type="Google" id="ProtNLM"/>
    </source>
</evidence>
<feature type="transmembrane region" description="Helical" evidence="1">
    <location>
        <begin position="25"/>
        <end position="47"/>
    </location>
</feature>
<dbReference type="AlphaFoldDB" id="A0A839R294"/>
<dbReference type="Pfam" id="PF14155">
    <property type="entry name" value="DUF4307"/>
    <property type="match status" value="1"/>
</dbReference>
<sequence>MHATESRSERLAERYGTSRSAGRTLAARIGIGILALVFLATVIWVGLVVSSSSPVKVTTTGYTHVSDTQMRVSFELNTKPGTAVRCSVEALNGNRGQVGFTSVEVPQQSERVSHHSVVVTTQQPAVSGVVKSCTPL</sequence>
<keyword evidence="1" id="KW-0812">Transmembrane</keyword>
<protein>
    <recommendedName>
        <fullName evidence="4">DUF4307 domain-containing protein</fullName>
    </recommendedName>
</protein>
<keyword evidence="3" id="KW-1185">Reference proteome</keyword>
<dbReference type="InterPro" id="IPR025443">
    <property type="entry name" value="DUF4307"/>
</dbReference>
<dbReference type="Proteomes" id="UP000568050">
    <property type="component" value="Unassembled WGS sequence"/>
</dbReference>
<gene>
    <name evidence="2" type="ORF">FHX50_001159</name>
</gene>
<organism evidence="2 3">
    <name type="scientific">Helcobacillus massiliensis</name>
    <dbReference type="NCBI Taxonomy" id="521392"/>
    <lineage>
        <taxon>Bacteria</taxon>
        <taxon>Bacillati</taxon>
        <taxon>Actinomycetota</taxon>
        <taxon>Actinomycetes</taxon>
        <taxon>Micrococcales</taxon>
        <taxon>Dermabacteraceae</taxon>
        <taxon>Helcobacillus</taxon>
    </lineage>
</organism>
<evidence type="ECO:0000313" key="2">
    <source>
        <dbReference type="EMBL" id="MBB3022876.1"/>
    </source>
</evidence>
<reference evidence="2 3" key="1">
    <citation type="submission" date="2020-08" db="EMBL/GenBank/DDBJ databases">
        <title>Sequencing the genomes of 1000 actinobacteria strains.</title>
        <authorList>
            <person name="Klenk H.-P."/>
        </authorList>
    </citation>
    <scope>NUCLEOTIDE SEQUENCE [LARGE SCALE GENOMIC DNA]</scope>
    <source>
        <strain evidence="2 3">DSM 23040</strain>
    </source>
</reference>
<keyword evidence="1" id="KW-0472">Membrane</keyword>
<keyword evidence="1" id="KW-1133">Transmembrane helix</keyword>
<evidence type="ECO:0000313" key="3">
    <source>
        <dbReference type="Proteomes" id="UP000568050"/>
    </source>
</evidence>
<name>A0A839R294_9MICO</name>
<proteinExistence type="predicted"/>
<evidence type="ECO:0000256" key="1">
    <source>
        <dbReference type="SAM" id="Phobius"/>
    </source>
</evidence>
<accession>A0A839R294</accession>
<comment type="caution">
    <text evidence="2">The sequence shown here is derived from an EMBL/GenBank/DDBJ whole genome shotgun (WGS) entry which is preliminary data.</text>
</comment>
<dbReference type="RefSeq" id="WP_183375498.1">
    <property type="nucleotide sequence ID" value="NZ_CBCSFZ010000001.1"/>
</dbReference>
<dbReference type="EMBL" id="JACHWP010000002">
    <property type="protein sequence ID" value="MBB3022876.1"/>
    <property type="molecule type" value="Genomic_DNA"/>
</dbReference>